<protein>
    <submittedName>
        <fullName evidence="2">Uncharacterized protein</fullName>
    </submittedName>
</protein>
<proteinExistence type="predicted"/>
<feature type="non-terminal residue" evidence="2">
    <location>
        <position position="1"/>
    </location>
</feature>
<comment type="caution">
    <text evidence="2">The sequence shown here is derived from an EMBL/GenBank/DDBJ whole genome shotgun (WGS) entry which is preliminary data.</text>
</comment>
<feature type="non-terminal residue" evidence="2">
    <location>
        <position position="311"/>
    </location>
</feature>
<name>A0A2S4PJE9_9PEZI</name>
<reference evidence="2 3" key="1">
    <citation type="submission" date="2017-10" db="EMBL/GenBank/DDBJ databases">
        <title>Development of genomic resources for the powdery mildew, Erysiphe pulchra.</title>
        <authorList>
            <person name="Wadl P.A."/>
            <person name="Mack B.M."/>
            <person name="Moore G."/>
            <person name="Beltz S.B."/>
        </authorList>
    </citation>
    <scope>NUCLEOTIDE SEQUENCE [LARGE SCALE GENOMIC DNA]</scope>
    <source>
        <strain evidence="2">Cflorida</strain>
    </source>
</reference>
<dbReference type="EMBL" id="PEDP01003872">
    <property type="protein sequence ID" value="POS82170.1"/>
    <property type="molecule type" value="Genomic_DNA"/>
</dbReference>
<accession>A0A2S4PJE9</accession>
<evidence type="ECO:0000256" key="1">
    <source>
        <dbReference type="SAM" id="MobiDB-lite"/>
    </source>
</evidence>
<dbReference type="Proteomes" id="UP000237438">
    <property type="component" value="Unassembled WGS sequence"/>
</dbReference>
<feature type="region of interest" description="Disordered" evidence="1">
    <location>
        <begin position="156"/>
        <end position="191"/>
    </location>
</feature>
<keyword evidence="3" id="KW-1185">Reference proteome</keyword>
<dbReference type="AlphaFoldDB" id="A0A2S4PJE9"/>
<organism evidence="2 3">
    <name type="scientific">Erysiphe pulchra</name>
    <dbReference type="NCBI Taxonomy" id="225359"/>
    <lineage>
        <taxon>Eukaryota</taxon>
        <taxon>Fungi</taxon>
        <taxon>Dikarya</taxon>
        <taxon>Ascomycota</taxon>
        <taxon>Pezizomycotina</taxon>
        <taxon>Leotiomycetes</taxon>
        <taxon>Erysiphales</taxon>
        <taxon>Erysiphaceae</taxon>
        <taxon>Erysiphe</taxon>
    </lineage>
</organism>
<gene>
    <name evidence="2" type="ORF">EPUL_006644</name>
</gene>
<feature type="region of interest" description="Disordered" evidence="1">
    <location>
        <begin position="76"/>
        <end position="102"/>
    </location>
</feature>
<evidence type="ECO:0000313" key="2">
    <source>
        <dbReference type="EMBL" id="POS82170.1"/>
    </source>
</evidence>
<evidence type="ECO:0000313" key="3">
    <source>
        <dbReference type="Proteomes" id="UP000237438"/>
    </source>
</evidence>
<dbReference type="OrthoDB" id="4869984at2759"/>
<sequence>ENTGVEIAFLPKELLAEIIATRQRRERAWHVREMICTTVLSNIDSILANLVEDIEKDEAEAIKAYLRLAISNFAAADSSPSPPRVPTHTRPNKGNENGKGMEINKNLTNKIAVATPRIILSHAPRRGLNINAELPRIPKLSDNTWASVVRKGQKKARINISTTERVAPASKTAPRSSNKKKATSPTKSKSEKRLFIHLPQEHEWRKLSPAGICEEIVKKLLISPSYIGKNKPVHLGFALSPSSSEAREQILKAGNGLFLSGAKLEPATNWISVLAPTVPAFIQMENGQAEVNKTKLSDEIERVCSERPARL</sequence>